<sequence length="118" mass="13334">MFSSARCFIRLQTSVKNIHFNFTTISSTCGKATTSNITRNIFNQSQRCDSSNIFDKRLYSAKANELKYVPMPNLTKRVTRKKKPGEIPGMMLTVSKWLPSIKWAVNLASSISSKKVPL</sequence>
<name>A0A8D9DWN6_9HEMI</name>
<evidence type="ECO:0000313" key="1">
    <source>
        <dbReference type="EMBL" id="CAG6730020.1"/>
    </source>
</evidence>
<protein>
    <submittedName>
        <fullName evidence="1">Uncharacterized protein</fullName>
    </submittedName>
</protein>
<dbReference type="EMBL" id="HBUF01380411">
    <property type="protein sequence ID" value="CAG6730020.1"/>
    <property type="molecule type" value="Transcribed_RNA"/>
</dbReference>
<accession>A0A8D9DWN6</accession>
<reference evidence="1" key="1">
    <citation type="submission" date="2021-05" db="EMBL/GenBank/DDBJ databases">
        <authorList>
            <person name="Alioto T."/>
            <person name="Alioto T."/>
            <person name="Gomez Garrido J."/>
        </authorList>
    </citation>
    <scope>NUCLEOTIDE SEQUENCE</scope>
</reference>
<organism evidence="1">
    <name type="scientific">Cacopsylla melanoneura</name>
    <dbReference type="NCBI Taxonomy" id="428564"/>
    <lineage>
        <taxon>Eukaryota</taxon>
        <taxon>Metazoa</taxon>
        <taxon>Ecdysozoa</taxon>
        <taxon>Arthropoda</taxon>
        <taxon>Hexapoda</taxon>
        <taxon>Insecta</taxon>
        <taxon>Pterygota</taxon>
        <taxon>Neoptera</taxon>
        <taxon>Paraneoptera</taxon>
        <taxon>Hemiptera</taxon>
        <taxon>Sternorrhyncha</taxon>
        <taxon>Psylloidea</taxon>
        <taxon>Psyllidae</taxon>
        <taxon>Psyllinae</taxon>
        <taxon>Cacopsylla</taxon>
    </lineage>
</organism>
<dbReference type="AlphaFoldDB" id="A0A8D9DWN6"/>
<proteinExistence type="predicted"/>